<feature type="transmembrane region" description="Helical" evidence="9">
    <location>
        <begin position="928"/>
        <end position="953"/>
    </location>
</feature>
<evidence type="ECO:0000256" key="4">
    <source>
        <dbReference type="ARBA" id="ARBA00022737"/>
    </source>
</evidence>
<feature type="domain" description="Ig-like" evidence="11">
    <location>
        <begin position="784"/>
        <end position="894"/>
    </location>
</feature>
<evidence type="ECO:0000256" key="9">
    <source>
        <dbReference type="SAM" id="Phobius"/>
    </source>
</evidence>
<feature type="signal peptide" evidence="10">
    <location>
        <begin position="1"/>
        <end position="24"/>
    </location>
</feature>
<dbReference type="InterPro" id="IPR051102">
    <property type="entry name" value="IgSF_V-set/TM_domain"/>
</dbReference>
<dbReference type="InterPro" id="IPR003598">
    <property type="entry name" value="Ig_sub2"/>
</dbReference>
<dbReference type="Bgee" id="ENSGACG00000003818">
    <property type="expression patterns" value="Expressed in head kidney and 5 other cell types or tissues"/>
</dbReference>
<dbReference type="GO" id="GO:0016020">
    <property type="term" value="C:membrane"/>
    <property type="evidence" value="ECO:0007669"/>
    <property type="project" value="UniProtKB-SubCell"/>
</dbReference>
<dbReference type="InterPro" id="IPR007110">
    <property type="entry name" value="Ig-like_dom"/>
</dbReference>
<protein>
    <recommendedName>
        <fullName evidence="11">Ig-like domain-containing protein</fullName>
    </recommendedName>
</protein>
<dbReference type="Ensembl" id="ENSGACT00000005023.2">
    <property type="protein sequence ID" value="ENSGACP00000005008.2"/>
    <property type="gene ID" value="ENSGACG00000003818.2"/>
</dbReference>
<keyword evidence="5 9" id="KW-1133">Transmembrane helix</keyword>
<feature type="domain" description="Ig-like" evidence="11">
    <location>
        <begin position="156"/>
        <end position="257"/>
    </location>
</feature>
<evidence type="ECO:0000256" key="3">
    <source>
        <dbReference type="ARBA" id="ARBA00022729"/>
    </source>
</evidence>
<evidence type="ECO:0000256" key="6">
    <source>
        <dbReference type="ARBA" id="ARBA00023136"/>
    </source>
</evidence>
<evidence type="ECO:0000313" key="13">
    <source>
        <dbReference type="Proteomes" id="UP000007635"/>
    </source>
</evidence>
<feature type="domain" description="Ig-like" evidence="11">
    <location>
        <begin position="653"/>
        <end position="782"/>
    </location>
</feature>
<comment type="subcellular location">
    <subcellularLocation>
        <location evidence="1">Membrane</location>
        <topology evidence="1">Single-pass type I membrane protein</topology>
    </subcellularLocation>
</comment>
<reference evidence="12" key="3">
    <citation type="submission" date="2025-09" db="UniProtKB">
        <authorList>
            <consortium name="Ensembl"/>
        </authorList>
    </citation>
    <scope>IDENTIFICATION</scope>
</reference>
<dbReference type="PANTHER" id="PTHR12207:SF25">
    <property type="entry name" value="IMMUNOGLOBULIN SUPERFAMILY MEMBER 2"/>
    <property type="match status" value="1"/>
</dbReference>
<feature type="domain" description="Ig-like" evidence="11">
    <location>
        <begin position="287"/>
        <end position="403"/>
    </location>
</feature>
<organism evidence="12 13">
    <name type="scientific">Gasterosteus aculeatus aculeatus</name>
    <name type="common">three-spined stickleback</name>
    <dbReference type="NCBI Taxonomy" id="481459"/>
    <lineage>
        <taxon>Eukaryota</taxon>
        <taxon>Metazoa</taxon>
        <taxon>Chordata</taxon>
        <taxon>Craniata</taxon>
        <taxon>Vertebrata</taxon>
        <taxon>Euteleostomi</taxon>
        <taxon>Actinopterygii</taxon>
        <taxon>Neopterygii</taxon>
        <taxon>Teleostei</taxon>
        <taxon>Neoteleostei</taxon>
        <taxon>Acanthomorphata</taxon>
        <taxon>Eupercaria</taxon>
        <taxon>Perciformes</taxon>
        <taxon>Cottioidei</taxon>
        <taxon>Gasterosteales</taxon>
        <taxon>Gasterosteidae</taxon>
        <taxon>Gasterosteus</taxon>
    </lineage>
</organism>
<proteinExistence type="predicted"/>
<dbReference type="FunFam" id="2.60.40.10:FF:000491">
    <property type="entry name" value="Immunoglobulin superfamily, member 3"/>
    <property type="match status" value="1"/>
</dbReference>
<keyword evidence="8" id="KW-0393">Immunoglobulin domain</keyword>
<feature type="domain" description="Ig-like" evidence="11">
    <location>
        <begin position="415"/>
        <end position="533"/>
    </location>
</feature>
<dbReference type="SMART" id="SM00408">
    <property type="entry name" value="IGc2"/>
    <property type="match status" value="3"/>
</dbReference>
<dbReference type="PROSITE" id="PS50835">
    <property type="entry name" value="IG_LIKE"/>
    <property type="match status" value="5"/>
</dbReference>
<evidence type="ECO:0000313" key="12">
    <source>
        <dbReference type="Ensembl" id="ENSGACP00000005008.2"/>
    </source>
</evidence>
<reference evidence="12 13" key="1">
    <citation type="journal article" date="2021" name="G3 (Bethesda)">
        <title>Improved contiguity of the threespine stickleback genome using long-read sequencing.</title>
        <authorList>
            <person name="Nath S."/>
            <person name="Shaw D.E."/>
            <person name="White M.A."/>
        </authorList>
    </citation>
    <scope>NUCLEOTIDE SEQUENCE [LARGE SCALE GENOMIC DNA]</scope>
    <source>
        <strain evidence="12 13">Lake Benthic</strain>
    </source>
</reference>
<evidence type="ECO:0000256" key="5">
    <source>
        <dbReference type="ARBA" id="ARBA00022989"/>
    </source>
</evidence>
<dbReference type="CDD" id="cd00099">
    <property type="entry name" value="IgV"/>
    <property type="match status" value="1"/>
</dbReference>
<evidence type="ECO:0000256" key="1">
    <source>
        <dbReference type="ARBA" id="ARBA00004479"/>
    </source>
</evidence>
<dbReference type="InterPro" id="IPR003599">
    <property type="entry name" value="Ig_sub"/>
</dbReference>
<keyword evidence="7" id="KW-1015">Disulfide bond</keyword>
<keyword evidence="3 10" id="KW-0732">Signal</keyword>
<dbReference type="eggNOG" id="ENOG502RC58">
    <property type="taxonomic scope" value="Eukaryota"/>
</dbReference>
<dbReference type="AlphaFoldDB" id="G3NI48"/>
<keyword evidence="4" id="KW-0677">Repeat</keyword>
<dbReference type="SMART" id="SM00406">
    <property type="entry name" value="IGv"/>
    <property type="match status" value="5"/>
</dbReference>
<dbReference type="SMART" id="SM00409">
    <property type="entry name" value="IG"/>
    <property type="match status" value="7"/>
</dbReference>
<dbReference type="InParanoid" id="G3NI48"/>
<dbReference type="GeneTree" id="ENSGT00940000155177"/>
<dbReference type="Proteomes" id="UP000007635">
    <property type="component" value="Chromosome XVI"/>
</dbReference>
<keyword evidence="6 9" id="KW-0472">Membrane</keyword>
<keyword evidence="2 9" id="KW-0812">Transmembrane</keyword>
<evidence type="ECO:0000256" key="8">
    <source>
        <dbReference type="ARBA" id="ARBA00023319"/>
    </source>
</evidence>
<dbReference type="Pfam" id="PF07686">
    <property type="entry name" value="V-set"/>
    <property type="match status" value="3"/>
</dbReference>
<accession>G3NI48</accession>
<reference evidence="12" key="2">
    <citation type="submission" date="2025-08" db="UniProtKB">
        <authorList>
            <consortium name="Ensembl"/>
        </authorList>
    </citation>
    <scope>IDENTIFICATION</scope>
</reference>
<sequence>MKRFLPSWVRTHLLLCLGLLRCDARVNTQVQAGPLYRVVGSPLSISCNVSGFFSDTAKKNFQFRFVNPPNPNEINIISTGDPNFSYTVYARRVGSKEITLTHVTPNSVLFKIQSLGKGDEGEYHCTVVNSEVVYDGTYSAETALKVIDNSLSVSSPASTPLSYNEGDAFTLTCHASTNTVQHTHLSLAWYLRKDDEDSAHPIISLDRDFTLNPGPRFKDRHQAGVIKLDKLGEATYKLNIAHLEPSDQGRIYCQAQQWIQDPDRSWYIIAQSDGKETTLNVKARDMSSLTVRISAPADTLQEGQELSLFCHVNFHDLQKRFFSVAWLRGNIELARVGPTGILSVGPEYSRREGDGELRAARKGEGEYCLTLQSVRTEDRGEYVCRARLLDRGPDGGFTERAVQHSDSQLVSISAPESALSVKMRNPGSVNEGYRLELSCEVLGVKGQLSVTWQRRSTTTAVFASVISLSQAGVAEKAEEFKSRKVSATRPATNTFTLELDEVRPSDSGVYQCAVTEWNINTKTQSQSQSATVTVTPAGEKYLLLSVMTNDSHQINEELKTRVQSCGNYFWIQGASTIDILTLYANGSISWSVNQQRYQLKVENKVTEVIYYLLINGASHEEAGNYTCLVSVFLEEIHRKLPASNHLGVEVQNPESKLVLTTTAAMSVNVNTGIEMKCSVVSKTSASSRYSVTWLLQQQGEKKTIVSSDQDALVTFDPKIVQSHRERIGVRRTKGPSFELSIQQVGISDKGSYTCEVVEWLQDPHGGWYQLSPVSKTTELTVSQPEKNLSVAKEDKLLNISRLQDFPIPCHITHQSSSESEFQVTWFWQKGTETEKRPLFTAYRNATLQDWVGKGDQLRFGHALQNRFSLTFLKPSPEDGGLYFCEVEEWLPSLSHGWRKHAVENSGYLTLHVYAEGDVKAVSEQQCLAIIWMGGFIVVLICSLLVIFLLLLVICKNKASGRQKPDQNLWAEVHPLQGKPIADD</sequence>
<dbReference type="PANTHER" id="PTHR12207">
    <property type="entry name" value="V-SET AND TRANSMEMBRANE DOMAIN-CONTAINING PROTEIN"/>
    <property type="match status" value="1"/>
</dbReference>
<dbReference type="FunFam" id="2.60.40.10:FF:000191">
    <property type="entry name" value="Immunoglobulin superfamily member 3"/>
    <property type="match status" value="1"/>
</dbReference>
<dbReference type="SUPFAM" id="SSF48726">
    <property type="entry name" value="Immunoglobulin"/>
    <property type="match status" value="6"/>
</dbReference>
<evidence type="ECO:0000256" key="10">
    <source>
        <dbReference type="SAM" id="SignalP"/>
    </source>
</evidence>
<name>G3NI48_GASAC</name>
<evidence type="ECO:0000256" key="2">
    <source>
        <dbReference type="ARBA" id="ARBA00022692"/>
    </source>
</evidence>
<dbReference type="InterPro" id="IPR013106">
    <property type="entry name" value="Ig_V-set"/>
</dbReference>
<dbReference type="STRING" id="69293.ENSGACP00000005008"/>
<feature type="chain" id="PRO_5043746991" description="Ig-like domain-containing protein" evidence="10">
    <location>
        <begin position="25"/>
        <end position="983"/>
    </location>
</feature>
<evidence type="ECO:0000259" key="11">
    <source>
        <dbReference type="PROSITE" id="PS50835"/>
    </source>
</evidence>
<dbReference type="InterPro" id="IPR036179">
    <property type="entry name" value="Ig-like_dom_sf"/>
</dbReference>
<evidence type="ECO:0000256" key="7">
    <source>
        <dbReference type="ARBA" id="ARBA00023157"/>
    </source>
</evidence>
<dbReference type="InterPro" id="IPR013783">
    <property type="entry name" value="Ig-like_fold"/>
</dbReference>
<keyword evidence="13" id="KW-1185">Reference proteome</keyword>
<dbReference type="OMA" id="FWQKETE"/>
<dbReference type="Gene3D" id="2.60.40.10">
    <property type="entry name" value="Immunoglobulins"/>
    <property type="match status" value="6"/>
</dbReference>